<accession>A0A6P3QFC5</accession>
<feature type="region of interest" description="Disordered" evidence="11">
    <location>
        <begin position="24"/>
        <end position="47"/>
    </location>
</feature>
<keyword evidence="12" id="KW-1185">Reference proteome</keyword>
<evidence type="ECO:0000256" key="3">
    <source>
        <dbReference type="ARBA" id="ARBA00014688"/>
    </source>
</evidence>
<keyword evidence="5" id="KW-0805">Transcription regulation</keyword>
<keyword evidence="9" id="KW-0539">Nucleus</keyword>
<feature type="compositionally biased region" description="Polar residues" evidence="11">
    <location>
        <begin position="36"/>
        <end position="46"/>
    </location>
</feature>
<dbReference type="OrthoDB" id="10051617at2759"/>
<sequence length="165" mass="18535">MTEVNQDFIFKMESSSDSAVILPSTPLACANPPSPHTSSSRKQPMSATLRERLRKTRSSFNSYYSVVKRLKIDSDENDQTFSEKPASSTKENCLEFQENFKHIDSEFEESTCLKNTFKNISTNESKSLDSAVLIACNEFSFNPPVPRSILLPPFYSQGNQGTDSK</sequence>
<evidence type="ECO:0000256" key="6">
    <source>
        <dbReference type="ARBA" id="ARBA00023054"/>
    </source>
</evidence>
<evidence type="ECO:0000256" key="2">
    <source>
        <dbReference type="ARBA" id="ARBA00008729"/>
    </source>
</evidence>
<organism evidence="12 13">
    <name type="scientific">Pteropus vampyrus</name>
    <name type="common">Large flying fox</name>
    <dbReference type="NCBI Taxonomy" id="132908"/>
    <lineage>
        <taxon>Eukaryota</taxon>
        <taxon>Metazoa</taxon>
        <taxon>Chordata</taxon>
        <taxon>Craniata</taxon>
        <taxon>Vertebrata</taxon>
        <taxon>Euteleostomi</taxon>
        <taxon>Mammalia</taxon>
        <taxon>Eutheria</taxon>
        <taxon>Laurasiatheria</taxon>
        <taxon>Chiroptera</taxon>
        <taxon>Yinpterochiroptera</taxon>
        <taxon>Pteropodoidea</taxon>
        <taxon>Pteropodidae</taxon>
        <taxon>Pteropodinae</taxon>
        <taxon>Pteropus</taxon>
    </lineage>
</organism>
<evidence type="ECO:0000256" key="8">
    <source>
        <dbReference type="ARBA" id="ARBA00023204"/>
    </source>
</evidence>
<proteinExistence type="inferred from homology"/>
<dbReference type="RefSeq" id="XP_011362119.1">
    <property type="nucleotide sequence ID" value="XM_011363817.2"/>
</dbReference>
<dbReference type="PANTHER" id="PTHR28643">
    <property type="entry name" value="SWI5-DEPENDENT RECOMBINATION DNA REPAIR PROTEIN 1 HOMOLOG"/>
    <property type="match status" value="1"/>
</dbReference>
<evidence type="ECO:0000256" key="11">
    <source>
        <dbReference type="SAM" id="MobiDB-lite"/>
    </source>
</evidence>
<keyword evidence="4" id="KW-0227">DNA damage</keyword>
<dbReference type="InterPro" id="IPR018468">
    <property type="entry name" value="SFR1/Mei5"/>
</dbReference>
<dbReference type="GO" id="GO:0003713">
    <property type="term" value="F:transcription coactivator activity"/>
    <property type="evidence" value="ECO:0007669"/>
    <property type="project" value="InterPro"/>
</dbReference>
<dbReference type="GO" id="GO:0032798">
    <property type="term" value="C:Swi5-Sfr1 complex"/>
    <property type="evidence" value="ECO:0007669"/>
    <property type="project" value="InterPro"/>
</dbReference>
<comment type="similarity">
    <text evidence="2">Belongs to the SFR1/MEI5 family.</text>
</comment>
<dbReference type="KEGG" id="pvp:105294550"/>
<evidence type="ECO:0000313" key="12">
    <source>
        <dbReference type="Proteomes" id="UP000515202"/>
    </source>
</evidence>
<keyword evidence="7" id="KW-0804">Transcription</keyword>
<protein>
    <recommendedName>
        <fullName evidence="3">Swi5-dependent recombination DNA repair protein 1 homolog</fullName>
    </recommendedName>
    <alternativeName>
        <fullName evidence="10">Meiosis protein 5 homolog</fullName>
    </alternativeName>
</protein>
<name>A0A6P3QFC5_PTEVA</name>
<dbReference type="AlphaFoldDB" id="A0A6P3QFC5"/>
<keyword evidence="8" id="KW-0234">DNA repair</keyword>
<dbReference type="InterPro" id="IPR042429">
    <property type="entry name" value="SFR1"/>
</dbReference>
<comment type="subcellular location">
    <subcellularLocation>
        <location evidence="1">Nucleus</location>
    </subcellularLocation>
</comment>
<reference evidence="13" key="1">
    <citation type="submission" date="2025-08" db="UniProtKB">
        <authorList>
            <consortium name="RefSeq"/>
        </authorList>
    </citation>
    <scope>IDENTIFICATION</scope>
    <source>
        <tissue evidence="13">Kidney</tissue>
    </source>
</reference>
<dbReference type="GeneID" id="105294550"/>
<gene>
    <name evidence="13" type="primary">LOC105294550</name>
</gene>
<dbReference type="GO" id="GO:0000724">
    <property type="term" value="P:double-strand break repair via homologous recombination"/>
    <property type="evidence" value="ECO:0007669"/>
    <property type="project" value="InterPro"/>
</dbReference>
<evidence type="ECO:0000256" key="5">
    <source>
        <dbReference type="ARBA" id="ARBA00023015"/>
    </source>
</evidence>
<dbReference type="Proteomes" id="UP000515202">
    <property type="component" value="Unplaced"/>
</dbReference>
<evidence type="ECO:0000256" key="1">
    <source>
        <dbReference type="ARBA" id="ARBA00004123"/>
    </source>
</evidence>
<evidence type="ECO:0000256" key="4">
    <source>
        <dbReference type="ARBA" id="ARBA00022763"/>
    </source>
</evidence>
<dbReference type="PANTHER" id="PTHR28643:SF1">
    <property type="entry name" value="SWI5-DEPENDENT RECOMBINATION DNA REPAIR PROTEIN 1 HOMOLOG"/>
    <property type="match status" value="1"/>
</dbReference>
<evidence type="ECO:0000256" key="7">
    <source>
        <dbReference type="ARBA" id="ARBA00023163"/>
    </source>
</evidence>
<evidence type="ECO:0000256" key="10">
    <source>
        <dbReference type="ARBA" id="ARBA00033234"/>
    </source>
</evidence>
<dbReference type="Pfam" id="PF10376">
    <property type="entry name" value="Mei5"/>
    <property type="match status" value="1"/>
</dbReference>
<keyword evidence="6" id="KW-0175">Coiled coil</keyword>
<evidence type="ECO:0000313" key="13">
    <source>
        <dbReference type="RefSeq" id="XP_011362119.1"/>
    </source>
</evidence>
<evidence type="ECO:0000256" key="9">
    <source>
        <dbReference type="ARBA" id="ARBA00023242"/>
    </source>
</evidence>